<proteinExistence type="predicted"/>
<dbReference type="AlphaFoldDB" id="A0A4D6HQW0"/>
<reference evidence="2 3" key="1">
    <citation type="journal article" date="2019" name="Nat. Commun.">
        <title>A new type of DNA phosphorothioation-based antiviral system in archaea.</title>
        <authorList>
            <person name="Xiong L."/>
            <person name="Liu S."/>
            <person name="Chen S."/>
            <person name="Xiao Y."/>
            <person name="Zhu B."/>
            <person name="Gao Y."/>
            <person name="Zhang Y."/>
            <person name="Chen B."/>
            <person name="Luo J."/>
            <person name="Deng Z."/>
            <person name="Chen X."/>
            <person name="Wang L."/>
            <person name="Chen S."/>
        </authorList>
    </citation>
    <scope>NUCLEOTIDE SEQUENCE [LARGE SCALE GENOMIC DNA]</scope>
    <source>
        <strain evidence="2 3">JCM 10635</strain>
    </source>
</reference>
<protein>
    <submittedName>
        <fullName evidence="2">Uncharacterized protein</fullName>
    </submittedName>
</protein>
<name>A0A4D6HQW0_9EURY</name>
<organism evidence="2 3">
    <name type="scientific">Natronorubrum bangense</name>
    <dbReference type="NCBI Taxonomy" id="61858"/>
    <lineage>
        <taxon>Archaea</taxon>
        <taxon>Methanobacteriati</taxon>
        <taxon>Methanobacteriota</taxon>
        <taxon>Stenosarchaea group</taxon>
        <taxon>Halobacteria</taxon>
        <taxon>Halobacteriales</taxon>
        <taxon>Natrialbaceae</taxon>
        <taxon>Natronorubrum</taxon>
    </lineage>
</organism>
<dbReference type="EMBL" id="CP031305">
    <property type="protein sequence ID" value="QCC55472.1"/>
    <property type="molecule type" value="Genomic_DNA"/>
</dbReference>
<dbReference type="KEGG" id="nbg:DV706_13940"/>
<evidence type="ECO:0000256" key="1">
    <source>
        <dbReference type="SAM" id="MobiDB-lite"/>
    </source>
</evidence>
<gene>
    <name evidence="2" type="ORF">DV706_13940</name>
</gene>
<feature type="compositionally biased region" description="Acidic residues" evidence="1">
    <location>
        <begin position="94"/>
        <end position="107"/>
    </location>
</feature>
<accession>A0A4D6HQW0</accession>
<sequence>MFEKLQGLLGKESVEESVSPADIARDINALHQSMDEMKQYSLDTMTWLADEQERLEEEGETEIAEELDDLMLYVQTVFLRIEYGDQSVRPDAEEKIEEAGESVDDVLEAANDSEGSE</sequence>
<evidence type="ECO:0000313" key="2">
    <source>
        <dbReference type="EMBL" id="QCC55472.1"/>
    </source>
</evidence>
<evidence type="ECO:0000313" key="3">
    <source>
        <dbReference type="Proteomes" id="UP000296822"/>
    </source>
</evidence>
<dbReference type="Proteomes" id="UP000296822">
    <property type="component" value="Chromosome"/>
</dbReference>
<feature type="region of interest" description="Disordered" evidence="1">
    <location>
        <begin position="89"/>
        <end position="117"/>
    </location>
</feature>
<dbReference type="GeneID" id="39852368"/>
<dbReference type="RefSeq" id="WP_006065677.1">
    <property type="nucleotide sequence ID" value="NZ_CP031305.1"/>
</dbReference>